<sequence length="77" mass="8976">MHFITNRRTPQIFGFQIQILSSTFYRILWIGVPQRDKADDPSFKLPDPVRTDRLVMIHESRTSSCDDQKQLNSASSH</sequence>
<proteinExistence type="predicted"/>
<gene>
    <name evidence="1" type="ORF">CHIRRI_LOCUS2929</name>
</gene>
<name>A0A9N9RN20_9DIPT</name>
<accession>A0A9N9RN20</accession>
<protein>
    <submittedName>
        <fullName evidence="1">Uncharacterized protein</fullName>
    </submittedName>
</protein>
<dbReference type="Proteomes" id="UP001153620">
    <property type="component" value="Chromosome 1"/>
</dbReference>
<reference evidence="1" key="1">
    <citation type="submission" date="2022-01" db="EMBL/GenBank/DDBJ databases">
        <authorList>
            <person name="King R."/>
        </authorList>
    </citation>
    <scope>NUCLEOTIDE SEQUENCE</scope>
</reference>
<organism evidence="1 2">
    <name type="scientific">Chironomus riparius</name>
    <dbReference type="NCBI Taxonomy" id="315576"/>
    <lineage>
        <taxon>Eukaryota</taxon>
        <taxon>Metazoa</taxon>
        <taxon>Ecdysozoa</taxon>
        <taxon>Arthropoda</taxon>
        <taxon>Hexapoda</taxon>
        <taxon>Insecta</taxon>
        <taxon>Pterygota</taxon>
        <taxon>Neoptera</taxon>
        <taxon>Endopterygota</taxon>
        <taxon>Diptera</taxon>
        <taxon>Nematocera</taxon>
        <taxon>Chironomoidea</taxon>
        <taxon>Chironomidae</taxon>
        <taxon>Chironominae</taxon>
        <taxon>Chironomus</taxon>
    </lineage>
</organism>
<dbReference type="EMBL" id="OU895877">
    <property type="protein sequence ID" value="CAG9799972.1"/>
    <property type="molecule type" value="Genomic_DNA"/>
</dbReference>
<keyword evidence="2" id="KW-1185">Reference proteome</keyword>
<evidence type="ECO:0000313" key="1">
    <source>
        <dbReference type="EMBL" id="CAG9799972.1"/>
    </source>
</evidence>
<evidence type="ECO:0000313" key="2">
    <source>
        <dbReference type="Proteomes" id="UP001153620"/>
    </source>
</evidence>
<dbReference type="AlphaFoldDB" id="A0A9N9RN20"/>
<reference evidence="1" key="2">
    <citation type="submission" date="2022-10" db="EMBL/GenBank/DDBJ databases">
        <authorList>
            <consortium name="ENA_rothamsted_submissions"/>
            <consortium name="culmorum"/>
            <person name="King R."/>
        </authorList>
    </citation>
    <scope>NUCLEOTIDE SEQUENCE</scope>
</reference>